<evidence type="ECO:0000259" key="6">
    <source>
        <dbReference type="Pfam" id="PF08281"/>
    </source>
</evidence>
<dbReference type="InterPro" id="IPR039425">
    <property type="entry name" value="RNA_pol_sigma-70-like"/>
</dbReference>
<evidence type="ECO:0000256" key="4">
    <source>
        <dbReference type="ARBA" id="ARBA00023163"/>
    </source>
</evidence>
<dbReference type="Pfam" id="PF08281">
    <property type="entry name" value="Sigma70_r4_2"/>
    <property type="match status" value="1"/>
</dbReference>
<dbReference type="RefSeq" id="WP_117393649.1">
    <property type="nucleotide sequence ID" value="NZ_QWDC01000004.1"/>
</dbReference>
<dbReference type="NCBIfam" id="TIGR02937">
    <property type="entry name" value="sigma70-ECF"/>
    <property type="match status" value="1"/>
</dbReference>
<dbReference type="InterPro" id="IPR013325">
    <property type="entry name" value="RNA_pol_sigma_r2"/>
</dbReference>
<dbReference type="PANTHER" id="PTHR43133">
    <property type="entry name" value="RNA POLYMERASE ECF-TYPE SIGMA FACTO"/>
    <property type="match status" value="1"/>
</dbReference>
<keyword evidence="4" id="KW-0804">Transcription</keyword>
<feature type="domain" description="RNA polymerase sigma factor 70 region 4 type 2" evidence="6">
    <location>
        <begin position="129"/>
        <end position="177"/>
    </location>
</feature>
<keyword evidence="3" id="KW-0731">Sigma factor</keyword>
<dbReference type="PANTHER" id="PTHR43133:SF46">
    <property type="entry name" value="RNA POLYMERASE SIGMA-70 FACTOR ECF SUBFAMILY"/>
    <property type="match status" value="1"/>
</dbReference>
<dbReference type="Pfam" id="PF04542">
    <property type="entry name" value="Sigma70_r2"/>
    <property type="match status" value="1"/>
</dbReference>
<dbReference type="GO" id="GO:0003677">
    <property type="term" value="F:DNA binding"/>
    <property type="evidence" value="ECO:0007669"/>
    <property type="project" value="InterPro"/>
</dbReference>
<dbReference type="OrthoDB" id="1097528at2"/>
<keyword evidence="2" id="KW-0805">Transcription regulation</keyword>
<evidence type="ECO:0000259" key="5">
    <source>
        <dbReference type="Pfam" id="PF04542"/>
    </source>
</evidence>
<evidence type="ECO:0000256" key="2">
    <source>
        <dbReference type="ARBA" id="ARBA00023015"/>
    </source>
</evidence>
<dbReference type="InterPro" id="IPR014327">
    <property type="entry name" value="RNA_pol_sigma70_bacteroid"/>
</dbReference>
<accession>A0A372NPE0</accession>
<dbReference type="InterPro" id="IPR014284">
    <property type="entry name" value="RNA_pol_sigma-70_dom"/>
</dbReference>
<comment type="similarity">
    <text evidence="1">Belongs to the sigma-70 factor family. ECF subfamily.</text>
</comment>
<proteinExistence type="inferred from homology"/>
<organism evidence="7 8">
    <name type="scientific">Mucilaginibacter conchicola</name>
    <dbReference type="NCBI Taxonomy" id="2303333"/>
    <lineage>
        <taxon>Bacteria</taxon>
        <taxon>Pseudomonadati</taxon>
        <taxon>Bacteroidota</taxon>
        <taxon>Sphingobacteriia</taxon>
        <taxon>Sphingobacteriales</taxon>
        <taxon>Sphingobacteriaceae</taxon>
        <taxon>Mucilaginibacter</taxon>
    </lineage>
</organism>
<comment type="caution">
    <text evidence="7">The sequence shown here is derived from an EMBL/GenBank/DDBJ whole genome shotgun (WGS) entry which is preliminary data.</text>
</comment>
<dbReference type="Gene3D" id="1.10.10.10">
    <property type="entry name" value="Winged helix-like DNA-binding domain superfamily/Winged helix DNA-binding domain"/>
    <property type="match status" value="1"/>
</dbReference>
<protein>
    <submittedName>
        <fullName evidence="7">RNA polymerase sigma-70 factor</fullName>
    </submittedName>
</protein>
<dbReference type="InterPro" id="IPR013324">
    <property type="entry name" value="RNA_pol_sigma_r3/r4-like"/>
</dbReference>
<dbReference type="SUPFAM" id="SSF88659">
    <property type="entry name" value="Sigma3 and sigma4 domains of RNA polymerase sigma factors"/>
    <property type="match status" value="1"/>
</dbReference>
<name>A0A372NPE0_9SPHI</name>
<dbReference type="SUPFAM" id="SSF88946">
    <property type="entry name" value="Sigma2 domain of RNA polymerase sigma factors"/>
    <property type="match status" value="1"/>
</dbReference>
<dbReference type="NCBIfam" id="TIGR02985">
    <property type="entry name" value="Sig70_bacteroi1"/>
    <property type="match status" value="1"/>
</dbReference>
<dbReference type="InterPro" id="IPR013249">
    <property type="entry name" value="RNA_pol_sigma70_r4_t2"/>
</dbReference>
<evidence type="ECO:0000313" key="7">
    <source>
        <dbReference type="EMBL" id="RFZ90235.1"/>
    </source>
</evidence>
<dbReference type="GO" id="GO:0016987">
    <property type="term" value="F:sigma factor activity"/>
    <property type="evidence" value="ECO:0007669"/>
    <property type="project" value="UniProtKB-KW"/>
</dbReference>
<evidence type="ECO:0000256" key="1">
    <source>
        <dbReference type="ARBA" id="ARBA00010641"/>
    </source>
</evidence>
<reference evidence="7 8" key="1">
    <citation type="submission" date="2018-08" db="EMBL/GenBank/DDBJ databases">
        <title>Mucilaginibacter sp. MYSH2.</title>
        <authorList>
            <person name="Seo T."/>
        </authorList>
    </citation>
    <scope>NUCLEOTIDE SEQUENCE [LARGE SCALE GENOMIC DNA]</scope>
    <source>
        <strain evidence="7 8">MYSH2</strain>
    </source>
</reference>
<evidence type="ECO:0000313" key="8">
    <source>
        <dbReference type="Proteomes" id="UP000264217"/>
    </source>
</evidence>
<dbReference type="EMBL" id="QWDC01000004">
    <property type="protein sequence ID" value="RFZ90235.1"/>
    <property type="molecule type" value="Genomic_DNA"/>
</dbReference>
<dbReference type="AlphaFoldDB" id="A0A372NPE0"/>
<dbReference type="GO" id="GO:0006352">
    <property type="term" value="P:DNA-templated transcription initiation"/>
    <property type="evidence" value="ECO:0007669"/>
    <property type="project" value="InterPro"/>
</dbReference>
<feature type="domain" description="RNA polymerase sigma-70 region 2" evidence="5">
    <location>
        <begin position="28"/>
        <end position="95"/>
    </location>
</feature>
<gene>
    <name evidence="7" type="ORF">D0C36_20775</name>
</gene>
<dbReference type="Gene3D" id="1.10.1740.10">
    <property type="match status" value="1"/>
</dbReference>
<evidence type="ECO:0000256" key="3">
    <source>
        <dbReference type="ARBA" id="ARBA00023082"/>
    </source>
</evidence>
<sequence>MRPDENLTDDFALAALLRSGDELAFSSLYDRYWSKIYLAARNRMGNKADAEELVQDLFYKLWKRRAVFELTKGFDNYFAVAVKYEIINRLAKRSRATVLERELGRRLSDIDESTIQALDYSELQERYNLVINQLPERCQLVFRLQQERGMSQSQIAEEMSISIKTVENQLLKARKSLRKQFGGLLPLLLL</sequence>
<dbReference type="InterPro" id="IPR036388">
    <property type="entry name" value="WH-like_DNA-bd_sf"/>
</dbReference>
<keyword evidence="8" id="KW-1185">Reference proteome</keyword>
<dbReference type="InterPro" id="IPR007627">
    <property type="entry name" value="RNA_pol_sigma70_r2"/>
</dbReference>
<dbReference type="Proteomes" id="UP000264217">
    <property type="component" value="Unassembled WGS sequence"/>
</dbReference>